<evidence type="ECO:0000256" key="1">
    <source>
        <dbReference type="SAM" id="MobiDB-lite"/>
    </source>
</evidence>
<proteinExistence type="predicted"/>
<sequence length="124" mass="13527">MANKGTQGVPPAKETAVPKPTTEPQGQSAVDKRKAEQMTLDEPKKSQKREDTPEQQSISLKKVVTLGTIQSVVSELSKDSDKVALRDVIGKIATMHNLPEKDVKSRLLKKINVSIAKKGDLVLQ</sequence>
<dbReference type="EMBL" id="CP119892">
    <property type="protein sequence ID" value="WFD25665.1"/>
    <property type="molecule type" value="Genomic_DNA"/>
</dbReference>
<evidence type="ECO:0000313" key="3">
    <source>
        <dbReference type="Proteomes" id="UP001213623"/>
    </source>
</evidence>
<evidence type="ECO:0000313" key="2">
    <source>
        <dbReference type="EMBL" id="WFD25665.1"/>
    </source>
</evidence>
<protein>
    <submittedName>
        <fullName evidence="2">Uncharacterized protein</fullName>
    </submittedName>
</protein>
<gene>
    <name evidence="2" type="ORF">MNAN1_000629</name>
</gene>
<feature type="compositionally biased region" description="Basic and acidic residues" evidence="1">
    <location>
        <begin position="30"/>
        <end position="52"/>
    </location>
</feature>
<dbReference type="Proteomes" id="UP001213623">
    <property type="component" value="Chromosome 1"/>
</dbReference>
<accession>A0AAF0EH57</accession>
<reference evidence="2" key="1">
    <citation type="submission" date="2023-03" db="EMBL/GenBank/DDBJ databases">
        <title>Mating type loci evolution in Malassezia.</title>
        <authorList>
            <person name="Coelho M.A."/>
        </authorList>
    </citation>
    <scope>NUCLEOTIDE SEQUENCE</scope>
    <source>
        <strain evidence="2">CBS 9557</strain>
    </source>
</reference>
<dbReference type="AlphaFoldDB" id="A0AAF0EH57"/>
<keyword evidence="3" id="KW-1185">Reference proteome</keyword>
<name>A0AAF0EH57_9BASI</name>
<organism evidence="2 3">
    <name type="scientific">Malassezia nana</name>
    <dbReference type="NCBI Taxonomy" id="180528"/>
    <lineage>
        <taxon>Eukaryota</taxon>
        <taxon>Fungi</taxon>
        <taxon>Dikarya</taxon>
        <taxon>Basidiomycota</taxon>
        <taxon>Ustilaginomycotina</taxon>
        <taxon>Malasseziomycetes</taxon>
        <taxon>Malasseziales</taxon>
        <taxon>Malasseziaceae</taxon>
        <taxon>Malassezia</taxon>
    </lineage>
</organism>
<feature type="region of interest" description="Disordered" evidence="1">
    <location>
        <begin position="1"/>
        <end position="58"/>
    </location>
</feature>